<dbReference type="EMBL" id="JADGMS010000015">
    <property type="protein sequence ID" value="KAF9668276.1"/>
    <property type="molecule type" value="Genomic_DNA"/>
</dbReference>
<dbReference type="AlphaFoldDB" id="A0A835JF47"/>
<accession>A0A835JF47</accession>
<keyword evidence="2" id="KW-1185">Reference proteome</keyword>
<evidence type="ECO:0000313" key="2">
    <source>
        <dbReference type="Proteomes" id="UP000657918"/>
    </source>
</evidence>
<protein>
    <submittedName>
        <fullName evidence="1">Uncharacterized protein</fullName>
    </submittedName>
</protein>
<sequence>MEEEGEDYRLDKMLTLWYVIKFRRTSKSPWRKAFGDSLFLYWQQNMENLAELSIAKDISHADRQRLGQMLIAWTARPEKRGAVLPSCRILTPYMLPCSRDGDLYTQNLFELKRKS</sequence>
<reference evidence="1 2" key="1">
    <citation type="submission" date="2020-10" db="EMBL/GenBank/DDBJ databases">
        <title>Plant Genome Project.</title>
        <authorList>
            <person name="Zhang R.-G."/>
        </authorList>
    </citation>
    <scope>NUCLEOTIDE SEQUENCE [LARGE SCALE GENOMIC DNA]</scope>
    <source>
        <strain evidence="1">FAFU-HL-1</strain>
        <tissue evidence="1">Leaf</tissue>
    </source>
</reference>
<dbReference type="Proteomes" id="UP000657918">
    <property type="component" value="Unassembled WGS sequence"/>
</dbReference>
<proteinExistence type="predicted"/>
<organism evidence="1 2">
    <name type="scientific">Salix dunnii</name>
    <dbReference type="NCBI Taxonomy" id="1413687"/>
    <lineage>
        <taxon>Eukaryota</taxon>
        <taxon>Viridiplantae</taxon>
        <taxon>Streptophyta</taxon>
        <taxon>Embryophyta</taxon>
        <taxon>Tracheophyta</taxon>
        <taxon>Spermatophyta</taxon>
        <taxon>Magnoliopsida</taxon>
        <taxon>eudicotyledons</taxon>
        <taxon>Gunneridae</taxon>
        <taxon>Pentapetalae</taxon>
        <taxon>rosids</taxon>
        <taxon>fabids</taxon>
        <taxon>Malpighiales</taxon>
        <taxon>Salicaceae</taxon>
        <taxon>Saliceae</taxon>
        <taxon>Salix</taxon>
    </lineage>
</organism>
<comment type="caution">
    <text evidence="1">The sequence shown here is derived from an EMBL/GenBank/DDBJ whole genome shotgun (WGS) entry which is preliminary data.</text>
</comment>
<name>A0A835JF47_9ROSI</name>
<gene>
    <name evidence="1" type="ORF">SADUNF_Sadunf15G0112100</name>
</gene>
<evidence type="ECO:0000313" key="1">
    <source>
        <dbReference type="EMBL" id="KAF9668276.1"/>
    </source>
</evidence>